<dbReference type="PROSITE" id="PS00910">
    <property type="entry name" value="UPF0029"/>
    <property type="match status" value="1"/>
</dbReference>
<dbReference type="PANTHER" id="PTHR16301">
    <property type="entry name" value="IMPACT-RELATED"/>
    <property type="match status" value="1"/>
</dbReference>
<feature type="domain" description="Impact N-terminal" evidence="2">
    <location>
        <begin position="19"/>
        <end position="124"/>
    </location>
</feature>
<dbReference type="InterPro" id="IPR020569">
    <property type="entry name" value="UPF0029_Impact_CS"/>
</dbReference>
<dbReference type="Proteomes" id="UP000649799">
    <property type="component" value="Unassembled WGS sequence"/>
</dbReference>
<evidence type="ECO:0000313" key="3">
    <source>
        <dbReference type="EMBL" id="NHE55840.1"/>
    </source>
</evidence>
<comment type="similarity">
    <text evidence="1">Belongs to the IMPACT family.</text>
</comment>
<sequence>MSDSFKTIKAPATGLYKEKGSKFLSFIYPVENETEVQEIVNHLKKTYHDARHHCFAYVLGKEMDYFRANDDGEPHHSAGDPILGQLRSNDLTQSLIVVVRYFGGTKLGKGGLVQAYKTAAAEAIASGEIITKTLTTALNITFDYEAMDQVMHTISRHELKIAHQDFGNSCRIQLECRENLREKLKALFKGIPSLKILT</sequence>
<dbReference type="Pfam" id="PF01205">
    <property type="entry name" value="Impact_N"/>
    <property type="match status" value="1"/>
</dbReference>
<evidence type="ECO:0000259" key="2">
    <source>
        <dbReference type="Pfam" id="PF01205"/>
    </source>
</evidence>
<keyword evidence="4" id="KW-1185">Reference proteome</keyword>
<protein>
    <submittedName>
        <fullName evidence="3">YigZ family protein</fullName>
    </submittedName>
</protein>
<dbReference type="EMBL" id="JAANYN010000001">
    <property type="protein sequence ID" value="NHE55840.1"/>
    <property type="molecule type" value="Genomic_DNA"/>
</dbReference>
<reference evidence="3 4" key="1">
    <citation type="submission" date="2020-03" db="EMBL/GenBank/DDBJ databases">
        <title>Cyclobacterium plantarum sp. nov., a marine bacterium isolated from a coastal-marine wetland.</title>
        <authorList>
            <person name="Sanchez-Porro C."/>
            <person name="Ventosa A."/>
            <person name="Amoozegar M."/>
        </authorList>
    </citation>
    <scope>NUCLEOTIDE SEQUENCE [LARGE SCALE GENOMIC DNA]</scope>
    <source>
        <strain evidence="3 4">GBPx2</strain>
    </source>
</reference>
<comment type="caution">
    <text evidence="3">The sequence shown here is derived from an EMBL/GenBank/DDBJ whole genome shotgun (WGS) entry which is preliminary data.</text>
</comment>
<dbReference type="SUPFAM" id="SSF54211">
    <property type="entry name" value="Ribosomal protein S5 domain 2-like"/>
    <property type="match status" value="1"/>
</dbReference>
<name>A0ABX0H327_9BACT</name>
<evidence type="ECO:0000313" key="4">
    <source>
        <dbReference type="Proteomes" id="UP000649799"/>
    </source>
</evidence>
<dbReference type="Gene3D" id="3.30.230.30">
    <property type="entry name" value="Impact, N-terminal domain"/>
    <property type="match status" value="1"/>
</dbReference>
<dbReference type="InterPro" id="IPR036956">
    <property type="entry name" value="Impact_N_sf"/>
</dbReference>
<dbReference type="PANTHER" id="PTHR16301:SF20">
    <property type="entry name" value="IMPACT FAMILY MEMBER YIGZ"/>
    <property type="match status" value="1"/>
</dbReference>
<dbReference type="RefSeq" id="WP_166143087.1">
    <property type="nucleotide sequence ID" value="NZ_JAANYN010000001.1"/>
</dbReference>
<gene>
    <name evidence="3" type="ORF">G9Q97_03320</name>
</gene>
<dbReference type="InterPro" id="IPR001498">
    <property type="entry name" value="Impact_N"/>
</dbReference>
<accession>A0ABX0H327</accession>
<proteinExistence type="inferred from homology"/>
<organism evidence="3 4">
    <name type="scientific">Cyclobacterium plantarum</name>
    <dbReference type="NCBI Taxonomy" id="2716263"/>
    <lineage>
        <taxon>Bacteria</taxon>
        <taxon>Pseudomonadati</taxon>
        <taxon>Bacteroidota</taxon>
        <taxon>Cytophagia</taxon>
        <taxon>Cytophagales</taxon>
        <taxon>Cyclobacteriaceae</taxon>
        <taxon>Cyclobacterium</taxon>
    </lineage>
</organism>
<dbReference type="InterPro" id="IPR023582">
    <property type="entry name" value="Impact"/>
</dbReference>
<dbReference type="InterPro" id="IPR020568">
    <property type="entry name" value="Ribosomal_Su5_D2-typ_SF"/>
</dbReference>
<evidence type="ECO:0000256" key="1">
    <source>
        <dbReference type="ARBA" id="ARBA00007665"/>
    </source>
</evidence>